<dbReference type="EMBL" id="ASHM01156874">
    <property type="protein sequence ID" value="PNX63622.1"/>
    <property type="molecule type" value="Genomic_DNA"/>
</dbReference>
<evidence type="ECO:0000313" key="2">
    <source>
        <dbReference type="Proteomes" id="UP000236291"/>
    </source>
</evidence>
<protein>
    <submittedName>
        <fullName evidence="1">Uncharacterized protein</fullName>
    </submittedName>
</protein>
<comment type="caution">
    <text evidence="1">The sequence shown here is derived from an EMBL/GenBank/DDBJ whole genome shotgun (WGS) entry which is preliminary data.</text>
</comment>
<feature type="non-terminal residue" evidence="1">
    <location>
        <position position="1"/>
    </location>
</feature>
<organism evidence="1 2">
    <name type="scientific">Trifolium pratense</name>
    <name type="common">Red clover</name>
    <dbReference type="NCBI Taxonomy" id="57577"/>
    <lineage>
        <taxon>Eukaryota</taxon>
        <taxon>Viridiplantae</taxon>
        <taxon>Streptophyta</taxon>
        <taxon>Embryophyta</taxon>
        <taxon>Tracheophyta</taxon>
        <taxon>Spermatophyta</taxon>
        <taxon>Magnoliopsida</taxon>
        <taxon>eudicotyledons</taxon>
        <taxon>Gunneridae</taxon>
        <taxon>Pentapetalae</taxon>
        <taxon>rosids</taxon>
        <taxon>fabids</taxon>
        <taxon>Fabales</taxon>
        <taxon>Fabaceae</taxon>
        <taxon>Papilionoideae</taxon>
        <taxon>50 kb inversion clade</taxon>
        <taxon>NPAAA clade</taxon>
        <taxon>Hologalegina</taxon>
        <taxon>IRL clade</taxon>
        <taxon>Trifolieae</taxon>
        <taxon>Trifolium</taxon>
    </lineage>
</organism>
<reference evidence="1 2" key="1">
    <citation type="journal article" date="2014" name="Am. J. Bot.">
        <title>Genome assembly and annotation for red clover (Trifolium pratense; Fabaceae).</title>
        <authorList>
            <person name="Istvanek J."/>
            <person name="Jaros M."/>
            <person name="Krenek A."/>
            <person name="Repkova J."/>
        </authorList>
    </citation>
    <scope>NUCLEOTIDE SEQUENCE [LARGE SCALE GENOMIC DNA]</scope>
    <source>
        <strain evidence="2">cv. Tatra</strain>
        <tissue evidence="1">Young leaves</tissue>
    </source>
</reference>
<reference evidence="1 2" key="2">
    <citation type="journal article" date="2017" name="Front. Plant Sci.">
        <title>Gene Classification and Mining of Molecular Markers Useful in Red Clover (Trifolium pratense) Breeding.</title>
        <authorList>
            <person name="Istvanek J."/>
            <person name="Dluhosova J."/>
            <person name="Dluhos P."/>
            <person name="Patkova L."/>
            <person name="Nedelnik J."/>
            <person name="Repkova J."/>
        </authorList>
    </citation>
    <scope>NUCLEOTIDE SEQUENCE [LARGE SCALE GENOMIC DNA]</scope>
    <source>
        <strain evidence="2">cv. Tatra</strain>
        <tissue evidence="1">Young leaves</tissue>
    </source>
</reference>
<evidence type="ECO:0000313" key="1">
    <source>
        <dbReference type="EMBL" id="PNX63622.1"/>
    </source>
</evidence>
<dbReference type="Proteomes" id="UP000236291">
    <property type="component" value="Unassembled WGS sequence"/>
</dbReference>
<dbReference type="AlphaFoldDB" id="A0A2K3KBH5"/>
<gene>
    <name evidence="1" type="ORF">L195_g061722</name>
</gene>
<proteinExistence type="predicted"/>
<accession>A0A2K3KBH5</accession>
<name>A0A2K3KBH5_TRIPR</name>
<sequence length="61" mass="6854">TISFFPKIDLLEFRPPPPSPANQRKDRGGYSFLRPQAMEEMEDDGFFPAKLGSLSRLPGSL</sequence>